<proteinExistence type="predicted"/>
<dbReference type="AlphaFoldDB" id="D5QGF0"/>
<dbReference type="Proteomes" id="UP000006468">
    <property type="component" value="Chromosome"/>
</dbReference>
<evidence type="ECO:0000313" key="1">
    <source>
        <dbReference type="EMBL" id="EFG83923.1"/>
    </source>
</evidence>
<sequence length="43" mass="4805">MGGLESFRLLLAHRRLDAIGAARHAGAEITFFVVQRNFRLVHG</sequence>
<accession>D5QGF0</accession>
<comment type="caution">
    <text evidence="1">The sequence shown here is derived from an EMBL/GenBank/DDBJ whole genome shotgun (WGS) entry which is preliminary data.</text>
</comment>
<name>D5QGF0_NOVHA</name>
<reference evidence="1 2" key="1">
    <citation type="journal article" date="2010" name="J. Bacteriol.">
        <title>Genome sequence of a cellulose-producing bacterium, Gluconacetobacter hansenii ATCC 23769.</title>
        <authorList>
            <person name="Iyer P.R."/>
            <person name="Geib S.M."/>
            <person name="Catchmark J."/>
            <person name="Kao T.H."/>
            <person name="Tien M."/>
        </authorList>
    </citation>
    <scope>NUCLEOTIDE SEQUENCE [LARGE SCALE GENOMIC DNA]</scope>
    <source>
        <strain evidence="1 2">ATCC 23769</strain>
    </source>
</reference>
<protein>
    <submittedName>
        <fullName evidence="1">Uncharacterized protein</fullName>
    </submittedName>
</protein>
<evidence type="ECO:0000313" key="2">
    <source>
        <dbReference type="Proteomes" id="UP000006468"/>
    </source>
</evidence>
<gene>
    <name evidence="1" type="ORF">GXY_11107</name>
</gene>
<dbReference type="EMBL" id="ADTV01000041">
    <property type="protein sequence ID" value="EFG83923.1"/>
    <property type="molecule type" value="Genomic_DNA"/>
</dbReference>
<dbReference type="HOGENOM" id="CLU_3234947_0_0_5"/>
<organism evidence="1 2">
    <name type="scientific">Novacetimonas hansenii ATCC 23769</name>
    <dbReference type="NCBI Taxonomy" id="714995"/>
    <lineage>
        <taxon>Bacteria</taxon>
        <taxon>Pseudomonadati</taxon>
        <taxon>Pseudomonadota</taxon>
        <taxon>Alphaproteobacteria</taxon>
        <taxon>Acetobacterales</taxon>
        <taxon>Acetobacteraceae</taxon>
        <taxon>Novacetimonas</taxon>
    </lineage>
</organism>